<evidence type="ECO:0000313" key="2">
    <source>
        <dbReference type="Proteomes" id="UP000617426"/>
    </source>
</evidence>
<dbReference type="RefSeq" id="WP_184453188.1">
    <property type="nucleotide sequence ID" value="NZ_JACHMK010000001.1"/>
</dbReference>
<proteinExistence type="predicted"/>
<dbReference type="EMBL" id="JACHMK010000001">
    <property type="protein sequence ID" value="MBB6335048.1"/>
    <property type="molecule type" value="Genomic_DNA"/>
</dbReference>
<sequence>MTWMDQITVPVGLLPELMDIAFMQSAVRRTSLALMRKGPSSMFKRWHSPELARRAYEEILIAYDDPVE</sequence>
<dbReference type="Proteomes" id="UP000617426">
    <property type="component" value="Unassembled WGS sequence"/>
</dbReference>
<name>A0A923IY28_9ACTO</name>
<gene>
    <name evidence="1" type="ORF">HD592_001613</name>
</gene>
<accession>A0A923IY28</accession>
<evidence type="ECO:0000313" key="1">
    <source>
        <dbReference type="EMBL" id="MBB6335048.1"/>
    </source>
</evidence>
<dbReference type="AlphaFoldDB" id="A0A923IY28"/>
<protein>
    <submittedName>
        <fullName evidence="1">Uncharacterized protein</fullName>
    </submittedName>
</protein>
<comment type="caution">
    <text evidence="1">The sequence shown here is derived from an EMBL/GenBank/DDBJ whole genome shotgun (WGS) entry which is preliminary data.</text>
</comment>
<reference evidence="1" key="1">
    <citation type="submission" date="2020-08" db="EMBL/GenBank/DDBJ databases">
        <title>Sequencing the genomes of 1000 actinobacteria strains.</title>
        <authorList>
            <person name="Klenk H.-P."/>
        </authorList>
    </citation>
    <scope>NUCLEOTIDE SEQUENCE</scope>
    <source>
        <strain evidence="1">DSM 10695</strain>
    </source>
</reference>
<organism evidence="1 2">
    <name type="scientific">Schaalia hyovaginalis</name>
    <dbReference type="NCBI Taxonomy" id="29316"/>
    <lineage>
        <taxon>Bacteria</taxon>
        <taxon>Bacillati</taxon>
        <taxon>Actinomycetota</taxon>
        <taxon>Actinomycetes</taxon>
        <taxon>Actinomycetales</taxon>
        <taxon>Actinomycetaceae</taxon>
        <taxon>Schaalia</taxon>
    </lineage>
</organism>
<keyword evidence="2" id="KW-1185">Reference proteome</keyword>